<dbReference type="SMART" id="SM00593">
    <property type="entry name" value="RUN"/>
    <property type="match status" value="1"/>
</dbReference>
<dbReference type="InterPro" id="IPR004012">
    <property type="entry name" value="Run_dom"/>
</dbReference>
<feature type="compositionally biased region" description="Basic and acidic residues" evidence="3">
    <location>
        <begin position="828"/>
        <end position="843"/>
    </location>
</feature>
<feature type="compositionally biased region" description="Basic residues" evidence="3">
    <location>
        <begin position="390"/>
        <end position="407"/>
    </location>
</feature>
<dbReference type="InterPro" id="IPR000195">
    <property type="entry name" value="Rab-GAP-TBC_dom"/>
</dbReference>
<dbReference type="Pfam" id="PF00566">
    <property type="entry name" value="RabGAP-TBC"/>
    <property type="match status" value="1"/>
</dbReference>
<feature type="compositionally biased region" description="Basic and acidic residues" evidence="3">
    <location>
        <begin position="224"/>
        <end position="235"/>
    </location>
</feature>
<dbReference type="Proteomes" id="UP001165740">
    <property type="component" value="Chromosome 12"/>
</dbReference>
<dbReference type="GO" id="GO:0031410">
    <property type="term" value="C:cytoplasmic vesicle"/>
    <property type="evidence" value="ECO:0007669"/>
    <property type="project" value="UniProtKB-ARBA"/>
</dbReference>
<feature type="compositionally biased region" description="Polar residues" evidence="3">
    <location>
        <begin position="707"/>
        <end position="717"/>
    </location>
</feature>
<feature type="compositionally biased region" description="Low complexity" evidence="3">
    <location>
        <begin position="108"/>
        <end position="118"/>
    </location>
</feature>
<dbReference type="PROSITE" id="PS50086">
    <property type="entry name" value="TBC_RABGAP"/>
    <property type="match status" value="1"/>
</dbReference>
<evidence type="ECO:0000259" key="5">
    <source>
        <dbReference type="PROSITE" id="PS50826"/>
    </source>
</evidence>
<dbReference type="Pfam" id="PF02759">
    <property type="entry name" value="RUN"/>
    <property type="match status" value="1"/>
</dbReference>
<dbReference type="OrthoDB" id="10264062at2759"/>
<feature type="region of interest" description="Disordered" evidence="3">
    <location>
        <begin position="206"/>
        <end position="235"/>
    </location>
</feature>
<feature type="compositionally biased region" description="Polar residues" evidence="3">
    <location>
        <begin position="206"/>
        <end position="215"/>
    </location>
</feature>
<keyword evidence="1" id="KW-0343">GTPase activation</keyword>
<dbReference type="InterPro" id="IPR021935">
    <property type="entry name" value="SGSM1/2_RBD"/>
</dbReference>
<dbReference type="Gene3D" id="1.10.472.80">
    <property type="entry name" value="Ypt/Rab-GAP domain of gyp1p, domain 3"/>
    <property type="match status" value="1"/>
</dbReference>
<feature type="compositionally biased region" description="Polar residues" evidence="3">
    <location>
        <begin position="724"/>
        <end position="733"/>
    </location>
</feature>
<feature type="domain" description="Rab-GAP TBC" evidence="4">
    <location>
        <begin position="602"/>
        <end position="1050"/>
    </location>
</feature>
<accession>A0A9W2YG97</accession>
<feature type="region of interest" description="Disordered" evidence="3">
    <location>
        <begin position="455"/>
        <end position="474"/>
    </location>
</feature>
<dbReference type="InterPro" id="IPR035969">
    <property type="entry name" value="Rab-GAP_TBC_sf"/>
</dbReference>
<feature type="compositionally biased region" description="Low complexity" evidence="3">
    <location>
        <begin position="455"/>
        <end position="464"/>
    </location>
</feature>
<feature type="region of interest" description="Disordered" evidence="3">
    <location>
        <begin position="697"/>
        <end position="796"/>
    </location>
</feature>
<proteinExistence type="inferred from homology"/>
<dbReference type="Gene3D" id="1.20.58.900">
    <property type="match status" value="1"/>
</dbReference>
<dbReference type="GeneID" id="106061910"/>
<organism evidence="6 7">
    <name type="scientific">Biomphalaria glabrata</name>
    <name type="common">Bloodfluke planorb</name>
    <name type="synonym">Freshwater snail</name>
    <dbReference type="NCBI Taxonomy" id="6526"/>
    <lineage>
        <taxon>Eukaryota</taxon>
        <taxon>Metazoa</taxon>
        <taxon>Spiralia</taxon>
        <taxon>Lophotrochozoa</taxon>
        <taxon>Mollusca</taxon>
        <taxon>Gastropoda</taxon>
        <taxon>Heterobranchia</taxon>
        <taxon>Euthyneura</taxon>
        <taxon>Panpulmonata</taxon>
        <taxon>Hygrophila</taxon>
        <taxon>Lymnaeoidea</taxon>
        <taxon>Planorbidae</taxon>
        <taxon>Biomphalaria</taxon>
    </lineage>
</organism>
<feature type="region of interest" description="Disordered" evidence="3">
    <location>
        <begin position="381"/>
        <end position="424"/>
    </location>
</feature>
<dbReference type="OMA" id="CDRNYAY"/>
<feature type="compositionally biased region" description="Polar residues" evidence="3">
    <location>
        <begin position="844"/>
        <end position="854"/>
    </location>
</feature>
<evidence type="ECO:0000256" key="1">
    <source>
        <dbReference type="ARBA" id="ARBA00022468"/>
    </source>
</evidence>
<gene>
    <name evidence="7" type="primary">LOC106061910</name>
</gene>
<dbReference type="Gene3D" id="1.10.8.270">
    <property type="entry name" value="putative rabgap domain of human tbc1 domain family member 14 like domains"/>
    <property type="match status" value="1"/>
</dbReference>
<evidence type="ECO:0000313" key="7">
    <source>
        <dbReference type="RefSeq" id="XP_055861764.1"/>
    </source>
</evidence>
<dbReference type="SUPFAM" id="SSF47923">
    <property type="entry name" value="Ypt/Rab-GAP domain of gyp1p"/>
    <property type="match status" value="2"/>
</dbReference>
<name>A0A9W2YG97_BIOGL</name>
<dbReference type="Gene3D" id="2.30.29.230">
    <property type="match status" value="1"/>
</dbReference>
<feature type="compositionally biased region" description="Low complexity" evidence="3">
    <location>
        <begin position="408"/>
        <end position="422"/>
    </location>
</feature>
<reference evidence="7" key="1">
    <citation type="submission" date="2025-08" db="UniProtKB">
        <authorList>
            <consortium name="RefSeq"/>
        </authorList>
    </citation>
    <scope>IDENTIFICATION</scope>
</reference>
<protein>
    <submittedName>
        <fullName evidence="7">Small G protein signaling modulator 1-like isoform X1</fullName>
    </submittedName>
</protein>
<dbReference type="PANTHER" id="PTHR22957:SF502">
    <property type="entry name" value="SMALL G PROTEIN SIGNALING MODULATOR 2-RELATED"/>
    <property type="match status" value="1"/>
</dbReference>
<dbReference type="RefSeq" id="XP_055861764.1">
    <property type="nucleotide sequence ID" value="XM_056005789.1"/>
</dbReference>
<dbReference type="FunFam" id="1.10.472.80:FF:000004">
    <property type="entry name" value="Small G protein signaling modulator 1"/>
    <property type="match status" value="1"/>
</dbReference>
<dbReference type="AlphaFoldDB" id="A0A9W2YG97"/>
<dbReference type="PANTHER" id="PTHR22957">
    <property type="entry name" value="TBC1 DOMAIN FAMILY MEMBER GTPASE-ACTIVATING PROTEIN"/>
    <property type="match status" value="1"/>
</dbReference>
<dbReference type="CDD" id="cd17687">
    <property type="entry name" value="RUN_SGSM1_like"/>
    <property type="match status" value="1"/>
</dbReference>
<dbReference type="Pfam" id="PF12068">
    <property type="entry name" value="PH_RBD"/>
    <property type="match status" value="1"/>
</dbReference>
<feature type="region of interest" description="Disordered" evidence="3">
    <location>
        <begin position="817"/>
        <end position="865"/>
    </location>
</feature>
<dbReference type="GO" id="GO:0005096">
    <property type="term" value="F:GTPase activator activity"/>
    <property type="evidence" value="ECO:0007669"/>
    <property type="project" value="UniProtKB-KW"/>
</dbReference>
<evidence type="ECO:0000259" key="4">
    <source>
        <dbReference type="PROSITE" id="PS50086"/>
    </source>
</evidence>
<feature type="domain" description="RUN" evidence="5">
    <location>
        <begin position="33"/>
        <end position="187"/>
    </location>
</feature>
<comment type="similarity">
    <text evidence="2">Belongs to the RUTBC family.</text>
</comment>
<dbReference type="CDD" id="cd15784">
    <property type="entry name" value="PH_RUTBC"/>
    <property type="match status" value="1"/>
</dbReference>
<dbReference type="SMART" id="SM00164">
    <property type="entry name" value="TBC"/>
    <property type="match status" value="1"/>
</dbReference>
<dbReference type="FunFam" id="1.10.8.270:FF:000006">
    <property type="entry name" value="Small G protein signaling modulator 2"/>
    <property type="match status" value="1"/>
</dbReference>
<evidence type="ECO:0000256" key="3">
    <source>
        <dbReference type="SAM" id="MobiDB-lite"/>
    </source>
</evidence>
<evidence type="ECO:0000256" key="2">
    <source>
        <dbReference type="ARBA" id="ARBA00034124"/>
    </source>
</evidence>
<feature type="region of interest" description="Disordered" evidence="3">
    <location>
        <begin position="95"/>
        <end position="118"/>
    </location>
</feature>
<sequence>MASEAEERQRLLRAVKKEVKQIMEEAVTRKFVHEESSSITSLCAAVEACLLHCLRKRALGLFKYGSTMALLQKVSKSFEPAAEVSRLVADLETPSSTELSGSRKSLDNNKNQSKKNSTSVTTPKYLWLRVAIFEKKLAKILDYLVQNHSKYYEEESLIADPVDGPIFASLLVGPCALDYTKMKTSDHFWTDPPADELVQRHRIHSSSSHVFTSPGSPKRQGMQVRRDASSTEEAREPKLFHMSAREYVESLHQNSKLQLLYGKNNVLVQPKEDKEALPGYLSLHQSSDGLIIMWTPNQLMNGCCEDATDETDRSQYWEFAMTIYLEDIVYIHCHQQPDCRGTVVLVGQDGVQRPPIHFPKGGHLLSFLSCLENGLQPNGQLDPPLWSQKGKGKNTGKVFPKLRRKGSRLSSSSSTSSGSTTSMDEEEAADYVFRIISSFRPEMLTAEMLDPKALWSPRSPSSPHSSERSPWHVRRQLPPSPLVCTSVQSYARSQEEQNSECLVQASADANHRYLTYMNHIKQLCDTMTKQIISRAFYGWLAHCRHLKTVRTHLSGLVYHTAVSEDSPVDGKIGLTTEMWSKLCQNGIVTDSKEVYRLVYFGGVAHELRKQVWPYLLGHHKFGSSPEEREGLEQAVRTEYEKIMSEWLAVEAIIRQRDKEVIAANLAKLSQESTDGHIPLVRKDSSLSNEVFVSFESEEMSRPETVVEESSTARTTPSSDRKTSMELSITSSTIDRAVGTDTPPMPIKKGHLYQDSPDDGLGDSLARGSSTTTETDRSKTDSVGDSGFLTPLTPRSLPADVTDRITMVTKLSVDSAVLDEENANTQQEVKSRTNSAHEDGESSSKPDSLSTSRTSLDPRAGQDYEPGLEVKGHLSASRESLLSPASPASNGGIYSAELLDSVALNLHRIDKDVQRCDRNYHYFNCENLDKLRNIMCTYVWQHLDVGYVQGMCDLVAPLLVIFDDESLAYSCFCQLMKRMSSNFPHGGAMDTHFANMRSLIQILDAELFEHMHQHGDYTHFYFCYRWFLLDFKRELIYDDVFAVWETIWAAKHMTSSHFVLFIALALVQVYREIILDNNMDFTDIIKFFNEMAEHHNTKQVLKIARELVARLQTLIDNK</sequence>
<dbReference type="PROSITE" id="PS50826">
    <property type="entry name" value="RUN"/>
    <property type="match status" value="1"/>
</dbReference>
<dbReference type="SUPFAM" id="SSF140741">
    <property type="entry name" value="RUN domain-like"/>
    <property type="match status" value="1"/>
</dbReference>
<keyword evidence="6" id="KW-1185">Reference proteome</keyword>
<dbReference type="InterPro" id="IPR037213">
    <property type="entry name" value="Run_dom_sf"/>
</dbReference>
<evidence type="ECO:0000313" key="6">
    <source>
        <dbReference type="Proteomes" id="UP001165740"/>
    </source>
</evidence>
<dbReference type="InterPro" id="IPR037745">
    <property type="entry name" value="SGSM1/2"/>
</dbReference>